<sequence length="167" mass="18263">MATPPFHETAATRRPDSGPSLCYSTMTLAGTHFGQLSSTLSLETASDATLTGEGIMSVTYTALGTAGLQTTPPQPRRRLPSLPVLRRDWSSAMIQRHETIHFATGQLTGNPLAASEPSNIDLLTLIKRDFYWDDPTSRVLKNISINIKKVGKLSINFPQQSHKLSNE</sequence>
<name>A0A448WZL3_9PLAT</name>
<accession>A0A448WZL3</accession>
<evidence type="ECO:0000313" key="1">
    <source>
        <dbReference type="EMBL" id="VEL24200.1"/>
    </source>
</evidence>
<proteinExistence type="predicted"/>
<organism evidence="1 2">
    <name type="scientific">Protopolystoma xenopodis</name>
    <dbReference type="NCBI Taxonomy" id="117903"/>
    <lineage>
        <taxon>Eukaryota</taxon>
        <taxon>Metazoa</taxon>
        <taxon>Spiralia</taxon>
        <taxon>Lophotrochozoa</taxon>
        <taxon>Platyhelminthes</taxon>
        <taxon>Monogenea</taxon>
        <taxon>Polyopisthocotylea</taxon>
        <taxon>Polystomatidea</taxon>
        <taxon>Polystomatidae</taxon>
        <taxon>Protopolystoma</taxon>
    </lineage>
</organism>
<keyword evidence="2" id="KW-1185">Reference proteome</keyword>
<gene>
    <name evidence="1" type="ORF">PXEA_LOCUS17640</name>
</gene>
<dbReference type="AlphaFoldDB" id="A0A448WZL3"/>
<reference evidence="1" key="1">
    <citation type="submission" date="2018-11" db="EMBL/GenBank/DDBJ databases">
        <authorList>
            <consortium name="Pathogen Informatics"/>
        </authorList>
    </citation>
    <scope>NUCLEOTIDE SEQUENCE</scope>
</reference>
<dbReference type="EMBL" id="CAAALY010066460">
    <property type="protein sequence ID" value="VEL24200.1"/>
    <property type="molecule type" value="Genomic_DNA"/>
</dbReference>
<evidence type="ECO:0000313" key="2">
    <source>
        <dbReference type="Proteomes" id="UP000784294"/>
    </source>
</evidence>
<dbReference type="Proteomes" id="UP000784294">
    <property type="component" value="Unassembled WGS sequence"/>
</dbReference>
<protein>
    <submittedName>
        <fullName evidence="1">Uncharacterized protein</fullName>
    </submittedName>
</protein>
<comment type="caution">
    <text evidence="1">The sequence shown here is derived from an EMBL/GenBank/DDBJ whole genome shotgun (WGS) entry which is preliminary data.</text>
</comment>